<dbReference type="RefSeq" id="WP_186940674.1">
    <property type="nucleotide sequence ID" value="NZ_JACOGA010000003.1"/>
</dbReference>
<sequence>MSTLQIQVIKTLVMNEVRLRSRRVSTLVVLILIALLARLIFGTGDGNLSMLVINQARTVYNSSSLALGTACLFSPLLGLLSFYLTRGRIAEDARCGIGAVIASTRIGNGTFIFSRWLGAVAYLLLILLAYLMTVIGLQIVRGEAAVQLMVYLKVYGLVLLPVIFFGVSCAILFDSVPLLMGKAGDVIYFFVWVYEISMLDRVGHDRVTSMPPIMILEGLGMTIVDLMVRTQFTVHSISIGLGTFNPSLPANVVELAEIPNTMLQYRAITTLLSLVPMLLAIPLFHRFSPDKIKLSNIRKRRSPFGMVNAWLRPVSRLAKPFFSFAAKMPNFAGQVVAEVAVTLVNAPLAIIAMIAFSIFAAFMNVKSLAGILVFASALWGVLISDLSTRDHQAQLSAMGDAVTGGADRRYLRQFAASVLLGFLLFGVVLYRWSFQAPHLALALLVGLLFMSALASMLGRFTRTSRAFLGPFMFWFYLAIQTKGVPYFDVLAFNESASNNSILLYSEIGIAALILGFSYNRYQAR</sequence>
<comment type="caution">
    <text evidence="2">The sequence shown here is derived from an EMBL/GenBank/DDBJ whole genome shotgun (WGS) entry which is preliminary data.</text>
</comment>
<evidence type="ECO:0000313" key="3">
    <source>
        <dbReference type="Proteomes" id="UP000624279"/>
    </source>
</evidence>
<name>A0ABR6Y7U4_9BURK</name>
<keyword evidence="3" id="KW-1185">Reference proteome</keyword>
<evidence type="ECO:0000313" key="2">
    <source>
        <dbReference type="EMBL" id="MBC3872663.1"/>
    </source>
</evidence>
<proteinExistence type="predicted"/>
<feature type="transmembrane region" description="Helical" evidence="1">
    <location>
        <begin position="414"/>
        <end position="432"/>
    </location>
</feature>
<accession>A0ABR6Y7U4</accession>
<dbReference type="EMBL" id="JACOGA010000003">
    <property type="protein sequence ID" value="MBC3872663.1"/>
    <property type="molecule type" value="Genomic_DNA"/>
</dbReference>
<feature type="transmembrane region" description="Helical" evidence="1">
    <location>
        <begin position="64"/>
        <end position="84"/>
    </location>
</feature>
<keyword evidence="1" id="KW-0812">Transmembrane</keyword>
<feature type="transmembrane region" description="Helical" evidence="1">
    <location>
        <begin position="24"/>
        <end position="44"/>
    </location>
</feature>
<evidence type="ECO:0008006" key="4">
    <source>
        <dbReference type="Google" id="ProtNLM"/>
    </source>
</evidence>
<feature type="transmembrane region" description="Helical" evidence="1">
    <location>
        <begin position="438"/>
        <end position="457"/>
    </location>
</feature>
<reference evidence="2 3" key="1">
    <citation type="submission" date="2020-08" db="EMBL/GenBank/DDBJ databases">
        <title>Novel species isolated from subtropical streams in China.</title>
        <authorList>
            <person name="Lu H."/>
        </authorList>
    </citation>
    <scope>NUCLEOTIDE SEQUENCE [LARGE SCALE GENOMIC DNA]</scope>
    <source>
        <strain evidence="2 3">LX15W</strain>
    </source>
</reference>
<keyword evidence="1" id="KW-1133">Transmembrane helix</keyword>
<feature type="transmembrane region" description="Helical" evidence="1">
    <location>
        <begin position="152"/>
        <end position="173"/>
    </location>
</feature>
<feature type="transmembrane region" description="Helical" evidence="1">
    <location>
        <begin position="368"/>
        <end position="388"/>
    </location>
</feature>
<keyword evidence="1" id="KW-0472">Membrane</keyword>
<feature type="transmembrane region" description="Helical" evidence="1">
    <location>
        <begin position="501"/>
        <end position="518"/>
    </location>
</feature>
<organism evidence="2 3">
    <name type="scientific">Undibacterium flavidum</name>
    <dbReference type="NCBI Taxonomy" id="2762297"/>
    <lineage>
        <taxon>Bacteria</taxon>
        <taxon>Pseudomonadati</taxon>
        <taxon>Pseudomonadota</taxon>
        <taxon>Betaproteobacteria</taxon>
        <taxon>Burkholderiales</taxon>
        <taxon>Oxalobacteraceae</taxon>
        <taxon>Undibacterium</taxon>
    </lineage>
</organism>
<evidence type="ECO:0000256" key="1">
    <source>
        <dbReference type="SAM" id="Phobius"/>
    </source>
</evidence>
<gene>
    <name evidence="2" type="ORF">H8K55_03610</name>
</gene>
<protein>
    <recommendedName>
        <fullName evidence="4">ABC-2 type transport system permease protein</fullName>
    </recommendedName>
</protein>
<feature type="transmembrane region" description="Helical" evidence="1">
    <location>
        <begin position="119"/>
        <end position="140"/>
    </location>
</feature>
<dbReference type="Proteomes" id="UP000624279">
    <property type="component" value="Unassembled WGS sequence"/>
</dbReference>
<feature type="transmembrane region" description="Helical" evidence="1">
    <location>
        <begin position="464"/>
        <end position="481"/>
    </location>
</feature>
<feature type="transmembrane region" description="Helical" evidence="1">
    <location>
        <begin position="335"/>
        <end position="362"/>
    </location>
</feature>